<keyword evidence="2" id="KW-1185">Reference proteome</keyword>
<gene>
    <name evidence="1" type="primary">SSCI43790.1</name>
</gene>
<name>A0A0F7SAX1_9BASI</name>
<dbReference type="Proteomes" id="UP000242770">
    <property type="component" value="Unassembled WGS sequence"/>
</dbReference>
<evidence type="ECO:0000313" key="2">
    <source>
        <dbReference type="Proteomes" id="UP000242770"/>
    </source>
</evidence>
<protein>
    <submittedName>
        <fullName evidence="1">Uncharacterized protein</fullName>
    </submittedName>
</protein>
<dbReference type="AlphaFoldDB" id="A0A0F7SAX1"/>
<dbReference type="EMBL" id="CCFA01002624">
    <property type="protein sequence ID" value="CDW97945.1"/>
    <property type="molecule type" value="Genomic_DNA"/>
</dbReference>
<proteinExistence type="predicted"/>
<reference evidence="2" key="1">
    <citation type="submission" date="2014-06" db="EMBL/GenBank/DDBJ databases">
        <authorList>
            <person name="Berkman P.J."/>
        </authorList>
    </citation>
    <scope>NUCLEOTIDE SEQUENCE [LARGE SCALE GENOMIC DNA]</scope>
</reference>
<evidence type="ECO:0000313" key="1">
    <source>
        <dbReference type="EMBL" id="CDW97945.1"/>
    </source>
</evidence>
<sequence length="42" mass="4592">MVFAEAEGIYRTTPGLVQPFDCSTAGSNFGMITKPHHPDRVL</sequence>
<organism evidence="1 2">
    <name type="scientific">Sporisorium scitamineum</name>
    <dbReference type="NCBI Taxonomy" id="49012"/>
    <lineage>
        <taxon>Eukaryota</taxon>
        <taxon>Fungi</taxon>
        <taxon>Dikarya</taxon>
        <taxon>Basidiomycota</taxon>
        <taxon>Ustilaginomycotina</taxon>
        <taxon>Ustilaginomycetes</taxon>
        <taxon>Ustilaginales</taxon>
        <taxon>Ustilaginaceae</taxon>
        <taxon>Sporisorium</taxon>
    </lineage>
</organism>
<accession>A0A0F7SAX1</accession>